<evidence type="ECO:0000313" key="4">
    <source>
        <dbReference type="EMBL" id="KPM35902.1"/>
    </source>
</evidence>
<dbReference type="GO" id="GO:0008236">
    <property type="term" value="F:serine-type peptidase activity"/>
    <property type="evidence" value="ECO:0007669"/>
    <property type="project" value="InterPro"/>
</dbReference>
<dbReference type="OrthoDB" id="2418081at2759"/>
<comment type="caution">
    <text evidence="4">The sequence shown here is derived from an EMBL/GenBank/DDBJ whole genome shotgun (WGS) entry which is preliminary data.</text>
</comment>
<dbReference type="PANTHER" id="PTHR10655">
    <property type="entry name" value="LYSOPHOSPHOLIPASE-RELATED"/>
    <property type="match status" value="1"/>
</dbReference>
<feature type="domain" description="Phospholipase/carboxylesterase/thioesterase" evidence="3">
    <location>
        <begin position="19"/>
        <end position="177"/>
    </location>
</feature>
<dbReference type="SUPFAM" id="SSF53474">
    <property type="entry name" value="alpha/beta-Hydrolases"/>
    <property type="match status" value="1"/>
</dbReference>
<evidence type="ECO:0000256" key="1">
    <source>
        <dbReference type="ARBA" id="ARBA00006499"/>
    </source>
</evidence>
<proteinExistence type="inferred from homology"/>
<comment type="similarity">
    <text evidence="1">Belongs to the AB hydrolase superfamily. AB hydrolase 2 family.</text>
</comment>
<protein>
    <recommendedName>
        <fullName evidence="6">Phospholipase/carboxylesterase/thioesterase domain-containing protein</fullName>
    </recommendedName>
</protein>
<dbReference type="Gene3D" id="3.40.50.1820">
    <property type="entry name" value="alpha/beta hydrolase"/>
    <property type="match status" value="1"/>
</dbReference>
<name>A0A0P7B5Z6_9HYPO</name>
<organism evidence="4 5">
    <name type="scientific">Neonectria ditissima</name>
    <dbReference type="NCBI Taxonomy" id="78410"/>
    <lineage>
        <taxon>Eukaryota</taxon>
        <taxon>Fungi</taxon>
        <taxon>Dikarya</taxon>
        <taxon>Ascomycota</taxon>
        <taxon>Pezizomycotina</taxon>
        <taxon>Sordariomycetes</taxon>
        <taxon>Hypocreomycetidae</taxon>
        <taxon>Hypocreales</taxon>
        <taxon>Nectriaceae</taxon>
        <taxon>Neonectria</taxon>
    </lineage>
</organism>
<dbReference type="Proteomes" id="UP000050424">
    <property type="component" value="Unassembled WGS sequence"/>
</dbReference>
<dbReference type="STRING" id="78410.A0A0P7B5Z6"/>
<dbReference type="InterPro" id="IPR001375">
    <property type="entry name" value="Peptidase_S9_cat"/>
</dbReference>
<gene>
    <name evidence="4" type="ORF">AK830_g10679</name>
</gene>
<feature type="domain" description="Peptidase S9 prolyl oligopeptidase catalytic" evidence="2">
    <location>
        <begin position="205"/>
        <end position="275"/>
    </location>
</feature>
<sequence>MPDSASTLKTTLVAGEPLYVVEPQETHTHTLILLHGLGSNGEKFGTELLDTGLTSSGRKLTKLLPGARFVFPTSKRRRSSAFGRSMLTQWFDIARLADPSYRKERQLDGLAESAAEILEIIAIELQKVPAQNLIIGGLSQGCAMSLAILLSLEHSIGGYIGISGYLTYQSDLESAVNDEDDSDNPFADPNSIVEASAVKAQRVERDLLGLALLDHRSQEKTAFQTPVFLGHGQADDKVPYALGEWAAQLMRDAGYQVDWKCYENQGHWYKIPDEIDDICNFIAFKVGWEVVKDATTN</sequence>
<accession>A0A0P7B5Z6</accession>
<dbReference type="InterPro" id="IPR029058">
    <property type="entry name" value="AB_hydrolase_fold"/>
</dbReference>
<dbReference type="InterPro" id="IPR003140">
    <property type="entry name" value="PLipase/COase/thioEstase"/>
</dbReference>
<evidence type="ECO:0000259" key="3">
    <source>
        <dbReference type="Pfam" id="PF02230"/>
    </source>
</evidence>
<dbReference type="GO" id="GO:0006508">
    <property type="term" value="P:proteolysis"/>
    <property type="evidence" value="ECO:0007669"/>
    <property type="project" value="InterPro"/>
</dbReference>
<dbReference type="InterPro" id="IPR050565">
    <property type="entry name" value="LYPA1-2/EST-like"/>
</dbReference>
<keyword evidence="5" id="KW-1185">Reference proteome</keyword>
<dbReference type="PANTHER" id="PTHR10655:SF63">
    <property type="entry name" value="PHOSPHOLIPASE_CARBOXYLESTERASE_THIOESTERASE DOMAIN-CONTAINING PROTEIN"/>
    <property type="match status" value="1"/>
</dbReference>
<dbReference type="GO" id="GO:0008474">
    <property type="term" value="F:palmitoyl-(protein) hydrolase activity"/>
    <property type="evidence" value="ECO:0007669"/>
    <property type="project" value="TreeGrafter"/>
</dbReference>
<dbReference type="AlphaFoldDB" id="A0A0P7B5Z6"/>
<dbReference type="Pfam" id="PF02230">
    <property type="entry name" value="Abhydrolase_2"/>
    <property type="match status" value="1"/>
</dbReference>
<dbReference type="Pfam" id="PF00326">
    <property type="entry name" value="Peptidase_S9"/>
    <property type="match status" value="1"/>
</dbReference>
<evidence type="ECO:0000259" key="2">
    <source>
        <dbReference type="Pfam" id="PF00326"/>
    </source>
</evidence>
<evidence type="ECO:0008006" key="6">
    <source>
        <dbReference type="Google" id="ProtNLM"/>
    </source>
</evidence>
<dbReference type="GO" id="GO:0005737">
    <property type="term" value="C:cytoplasm"/>
    <property type="evidence" value="ECO:0007669"/>
    <property type="project" value="TreeGrafter"/>
</dbReference>
<dbReference type="GO" id="GO:0052689">
    <property type="term" value="F:carboxylic ester hydrolase activity"/>
    <property type="evidence" value="ECO:0007669"/>
    <property type="project" value="TreeGrafter"/>
</dbReference>
<evidence type="ECO:0000313" key="5">
    <source>
        <dbReference type="Proteomes" id="UP000050424"/>
    </source>
</evidence>
<reference evidence="4 5" key="1">
    <citation type="submission" date="2015-09" db="EMBL/GenBank/DDBJ databases">
        <title>Draft genome of a European isolate of the apple canker pathogen Neonectria ditissima.</title>
        <authorList>
            <person name="Gomez-Cortecero A."/>
            <person name="Harrison R.J."/>
            <person name="Armitage A.D."/>
        </authorList>
    </citation>
    <scope>NUCLEOTIDE SEQUENCE [LARGE SCALE GENOMIC DNA]</scope>
    <source>
        <strain evidence="4 5">R09/05</strain>
    </source>
</reference>
<dbReference type="EMBL" id="LKCW01000227">
    <property type="protein sequence ID" value="KPM35902.1"/>
    <property type="molecule type" value="Genomic_DNA"/>
</dbReference>